<dbReference type="PANTHER" id="PTHR30417">
    <property type="entry name" value="N-ACETYLMURAMOYL-L-ALANINE AMIDASE AMID"/>
    <property type="match status" value="1"/>
</dbReference>
<dbReference type="GO" id="GO:0030435">
    <property type="term" value="P:sporulation resulting in formation of a cellular spore"/>
    <property type="evidence" value="ECO:0007669"/>
    <property type="project" value="UniProtKB-KW"/>
</dbReference>
<dbReference type="Gene3D" id="3.40.80.10">
    <property type="entry name" value="Peptidoglycan recognition protein-like"/>
    <property type="match status" value="1"/>
</dbReference>
<evidence type="ECO:0000256" key="3">
    <source>
        <dbReference type="ARBA" id="ARBA00007553"/>
    </source>
</evidence>
<dbReference type="InterPro" id="IPR002502">
    <property type="entry name" value="Amidase_domain"/>
</dbReference>
<evidence type="ECO:0000256" key="10">
    <source>
        <dbReference type="ARBA" id="ARBA00023316"/>
    </source>
</evidence>
<comment type="catalytic activity">
    <reaction evidence="1">
        <text>Hydrolyzes the link between N-acetylmuramoyl residues and L-amino acid residues in certain cell-wall glycopeptides.</text>
        <dbReference type="EC" id="3.5.1.28"/>
    </reaction>
</comment>
<dbReference type="InterPro" id="IPR051206">
    <property type="entry name" value="NAMLAA_amidase_2"/>
</dbReference>
<dbReference type="EC" id="3.5.1.28" evidence="4"/>
<keyword evidence="7" id="KW-0378">Hydrolase</keyword>
<keyword evidence="10" id="KW-0961">Cell wall biogenesis/degradation</keyword>
<dbReference type="Proteomes" id="UP000030682">
    <property type="component" value="Unassembled WGS sequence"/>
</dbReference>
<dbReference type="SMART" id="SM00644">
    <property type="entry name" value="Ami_2"/>
    <property type="match status" value="1"/>
</dbReference>
<evidence type="ECO:0000256" key="8">
    <source>
        <dbReference type="ARBA" id="ARBA00022969"/>
    </source>
</evidence>
<accession>W8YH16</accession>
<proteinExistence type="inferred from homology"/>
<dbReference type="Pfam" id="PF01510">
    <property type="entry name" value="Amidase_2"/>
    <property type="match status" value="1"/>
</dbReference>
<dbReference type="GO" id="GO:0009253">
    <property type="term" value="P:peptidoglycan catabolic process"/>
    <property type="evidence" value="ECO:0007669"/>
    <property type="project" value="InterPro"/>
</dbReference>
<reference evidence="14" key="1">
    <citation type="submission" date="2014-01" db="EMBL/GenBank/DDBJ databases">
        <title>Draft genome sequence of highly nematicidal Bacillus thuringiensis DB27.</title>
        <authorList>
            <person name="Iatsenko I."/>
            <person name="Pickard D."/>
            <person name="Corton C."/>
            <person name="Dougan G."/>
            <person name="Sommer R.J."/>
        </authorList>
    </citation>
    <scope>NUCLEOTIDE SEQUENCE [LARGE SCALE GENOMIC DNA]</scope>
    <source>
        <strain evidence="14">DB27</strain>
    </source>
</reference>
<dbReference type="HOGENOM" id="CLU_047675_2_0_9"/>
<dbReference type="EMBL" id="HG810019">
    <property type="protein sequence ID" value="CDN37972.1"/>
    <property type="molecule type" value="Genomic_DNA"/>
</dbReference>
<comment type="subcellular location">
    <subcellularLocation>
        <location evidence="2">Secreted</location>
    </subcellularLocation>
</comment>
<evidence type="ECO:0000313" key="14">
    <source>
        <dbReference type="EMBL" id="CDN37972.1"/>
    </source>
</evidence>
<protein>
    <recommendedName>
        <fullName evidence="4">N-acetylmuramoyl-L-alanine amidase</fullName>
        <ecNumber evidence="4">3.5.1.28</ecNumber>
    </recommendedName>
    <alternativeName>
        <fullName evidence="12">Autolysin</fullName>
    </alternativeName>
    <alternativeName>
        <fullName evidence="11">Cell wall hydrolase</fullName>
    </alternativeName>
</protein>
<evidence type="ECO:0000256" key="1">
    <source>
        <dbReference type="ARBA" id="ARBA00001561"/>
    </source>
</evidence>
<evidence type="ECO:0000256" key="9">
    <source>
        <dbReference type="ARBA" id="ARBA00023287"/>
    </source>
</evidence>
<keyword evidence="5" id="KW-0964">Secreted</keyword>
<evidence type="ECO:0000256" key="7">
    <source>
        <dbReference type="ARBA" id="ARBA00022801"/>
    </source>
</evidence>
<dbReference type="GO" id="GO:0008745">
    <property type="term" value="F:N-acetylmuramoyl-L-alanine amidase activity"/>
    <property type="evidence" value="ECO:0007669"/>
    <property type="project" value="UniProtKB-EC"/>
</dbReference>
<organism evidence="14">
    <name type="scientific">Bacillus thuringiensis DB27</name>
    <dbReference type="NCBI Taxonomy" id="1431339"/>
    <lineage>
        <taxon>Bacteria</taxon>
        <taxon>Bacillati</taxon>
        <taxon>Bacillota</taxon>
        <taxon>Bacilli</taxon>
        <taxon>Bacillales</taxon>
        <taxon>Bacillaceae</taxon>
        <taxon>Bacillus</taxon>
        <taxon>Bacillus cereus group</taxon>
    </lineage>
</organism>
<evidence type="ECO:0000256" key="11">
    <source>
        <dbReference type="ARBA" id="ARBA00030881"/>
    </source>
</evidence>
<dbReference type="GO" id="GO:0009254">
    <property type="term" value="P:peptidoglycan turnover"/>
    <property type="evidence" value="ECO:0007669"/>
    <property type="project" value="TreeGrafter"/>
</dbReference>
<dbReference type="AlphaFoldDB" id="W8YH16"/>
<evidence type="ECO:0000256" key="2">
    <source>
        <dbReference type="ARBA" id="ARBA00004613"/>
    </source>
</evidence>
<dbReference type="FunFam" id="3.40.80.10:FF:000007">
    <property type="entry name" value="N-acetylmuramoyl-L-alanine amidase XlyA"/>
    <property type="match status" value="1"/>
</dbReference>
<comment type="similarity">
    <text evidence="3">Belongs to the N-acetylmuramoyl-L-alanine amidase 2 family.</text>
</comment>
<evidence type="ECO:0000256" key="4">
    <source>
        <dbReference type="ARBA" id="ARBA00011901"/>
    </source>
</evidence>
<gene>
    <name evidence="14" type="ORF">BTDB27_004314</name>
</gene>
<dbReference type="CDD" id="cd06583">
    <property type="entry name" value="PGRP"/>
    <property type="match status" value="1"/>
</dbReference>
<dbReference type="GO" id="GO:0030420">
    <property type="term" value="P:establishment of competence for transformation"/>
    <property type="evidence" value="ECO:0007669"/>
    <property type="project" value="UniProtKB-KW"/>
</dbReference>
<keyword evidence="9" id="KW-0178">Competence</keyword>
<name>W8YH16_BACTU</name>
<dbReference type="GO" id="GO:0071555">
    <property type="term" value="P:cell wall organization"/>
    <property type="evidence" value="ECO:0007669"/>
    <property type="project" value="UniProtKB-KW"/>
</dbReference>
<dbReference type="Gene3D" id="2.30.30.40">
    <property type="entry name" value="SH3 Domains"/>
    <property type="match status" value="1"/>
</dbReference>
<evidence type="ECO:0000259" key="13">
    <source>
        <dbReference type="SMART" id="SM00644"/>
    </source>
</evidence>
<evidence type="ECO:0000256" key="6">
    <source>
        <dbReference type="ARBA" id="ARBA00022729"/>
    </source>
</evidence>
<dbReference type="GO" id="GO:0005576">
    <property type="term" value="C:extracellular region"/>
    <property type="evidence" value="ECO:0007669"/>
    <property type="project" value="UniProtKB-SubCell"/>
</dbReference>
<dbReference type="PANTHER" id="PTHR30417:SF11">
    <property type="entry name" value="N-ACETYLMURAMOYL-L-ALANINE AMIDASE XLYA"/>
    <property type="match status" value="1"/>
</dbReference>
<reference evidence="14" key="2">
    <citation type="submission" date="2014-01" db="EMBL/GenBank/DDBJ databases">
        <authorList>
            <person name="Aslett M."/>
        </authorList>
    </citation>
    <scope>NUCLEOTIDE SEQUENCE [LARGE SCALE GENOMIC DNA]</scope>
    <source>
        <strain evidence="14">DB27</strain>
    </source>
</reference>
<dbReference type="RefSeq" id="WP_030028292.1">
    <property type="nucleotide sequence ID" value="NZ_HG810019.1"/>
</dbReference>
<evidence type="ECO:0000256" key="12">
    <source>
        <dbReference type="ARBA" id="ARBA00032390"/>
    </source>
</evidence>
<dbReference type="InterPro" id="IPR036505">
    <property type="entry name" value="Amidase/PGRP_sf"/>
</dbReference>
<keyword evidence="6" id="KW-0732">Signal</keyword>
<evidence type="ECO:0000256" key="5">
    <source>
        <dbReference type="ARBA" id="ARBA00022525"/>
    </source>
</evidence>
<sequence>MEIRKNLVDASKYGTKCPYTMNPEFITVHNTYNDATANNEVAYMIRNDNQVSFHIAVDDKEAVQGIPLERNAWHCGDGDGNGNRKSIGVEICYSLSGGDRYYKAEDNAAIVVAQLMKQYNIPISKVRTHQSWSGKYCPHRMLAEGRWNSFIERVQNAYNGGGNNVPPTPIPPSSSGTGIAYIEGNNVNLRKGPGTGYGVIRQLGKGECYQVWGESNGWLNLGGDQWVYNDSSYIRYNGSESPSVEGKRVVSKVNDLRFYSKPSWLDRDVAGTVDEGLGFTILDKVSVNGSQQYKVKNSRGNVFYITASSYYVEIK</sequence>
<feature type="domain" description="N-acetylmuramoyl-L-alanine amidase" evidence="13">
    <location>
        <begin position="13"/>
        <end position="154"/>
    </location>
</feature>
<dbReference type="SUPFAM" id="SSF55846">
    <property type="entry name" value="N-acetylmuramoyl-L-alanine amidase-like"/>
    <property type="match status" value="1"/>
</dbReference>
<keyword evidence="8" id="KW-0749">Sporulation</keyword>